<dbReference type="GO" id="GO:0005997">
    <property type="term" value="P:xylulose metabolic process"/>
    <property type="evidence" value="ECO:0007669"/>
    <property type="project" value="InterPro"/>
</dbReference>
<keyword evidence="2 9" id="KW-0859">Xylose metabolism</keyword>
<accession>K0JMN1</accession>
<dbReference type="PROSITE" id="PS00445">
    <property type="entry name" value="FGGY_KINASES_2"/>
    <property type="match status" value="1"/>
</dbReference>
<evidence type="ECO:0000256" key="4">
    <source>
        <dbReference type="ARBA" id="ARBA00022741"/>
    </source>
</evidence>
<feature type="domain" description="Carbohydrate kinase FGGY N-terminal" evidence="10">
    <location>
        <begin position="4"/>
        <end position="246"/>
    </location>
</feature>
<dbReference type="OrthoDB" id="9805576at2"/>
<dbReference type="GO" id="GO:0005524">
    <property type="term" value="F:ATP binding"/>
    <property type="evidence" value="ECO:0007669"/>
    <property type="project" value="UniProtKB-KW"/>
</dbReference>
<keyword evidence="3 8" id="KW-0808">Transferase</keyword>
<keyword evidence="6 9" id="KW-0067">ATP-binding</keyword>
<reference evidence="12 13" key="1">
    <citation type="journal article" date="2012" name="BMC Genomics">
        <title>Comparative genomics of Brachyspira pilosicoli strains: genome rearrangements, reductions and correlation of genetic compliment with phenotypic diversity.</title>
        <authorList>
            <person name="Mappley L.J."/>
            <person name="Black M.L."/>
            <person name="Abuoun M."/>
            <person name="Darby A.C."/>
            <person name="Woodward M.J."/>
            <person name="Parkhill J."/>
            <person name="Turner A.K."/>
            <person name="Bellgard M.I."/>
            <person name="La T."/>
            <person name="Phillips N.D."/>
            <person name="La Ragione R.M."/>
            <person name="Hampson D.J."/>
        </authorList>
    </citation>
    <scope>NUCLEOTIDE SEQUENCE [LARGE SCALE GENOMIC DNA]</scope>
    <source>
        <strain evidence="12">WesB</strain>
    </source>
</reference>
<dbReference type="PANTHER" id="PTHR43095:SF5">
    <property type="entry name" value="XYLULOSE KINASE"/>
    <property type="match status" value="1"/>
</dbReference>
<dbReference type="InterPro" id="IPR018483">
    <property type="entry name" value="Carb_kinase_FGGY_CS"/>
</dbReference>
<evidence type="ECO:0000256" key="6">
    <source>
        <dbReference type="ARBA" id="ARBA00022840"/>
    </source>
</evidence>
<dbReference type="GO" id="GO:0004856">
    <property type="term" value="F:D-xylulokinase activity"/>
    <property type="evidence" value="ECO:0007669"/>
    <property type="project" value="UniProtKB-EC"/>
</dbReference>
<keyword evidence="4 9" id="KW-0547">Nucleotide-binding</keyword>
<evidence type="ECO:0000313" key="13">
    <source>
        <dbReference type="Proteomes" id="UP000003759"/>
    </source>
</evidence>
<keyword evidence="5 8" id="KW-0418">Kinase</keyword>
<dbReference type="PIRSF" id="PIRSF000538">
    <property type="entry name" value="GlpK"/>
    <property type="match status" value="1"/>
</dbReference>
<dbReference type="InterPro" id="IPR006000">
    <property type="entry name" value="Xylulokinase"/>
</dbReference>
<dbReference type="GO" id="GO:0042732">
    <property type="term" value="P:D-xylose metabolic process"/>
    <property type="evidence" value="ECO:0007669"/>
    <property type="project" value="UniProtKB-KW"/>
</dbReference>
<dbReference type="InterPro" id="IPR018484">
    <property type="entry name" value="FGGY_N"/>
</dbReference>
<comment type="similarity">
    <text evidence="1 8">Belongs to the FGGY kinase family.</text>
</comment>
<proteinExistence type="inferred from homology"/>
<dbReference type="InterPro" id="IPR043129">
    <property type="entry name" value="ATPase_NBD"/>
</dbReference>
<dbReference type="PANTHER" id="PTHR43095">
    <property type="entry name" value="SUGAR KINASE"/>
    <property type="match status" value="1"/>
</dbReference>
<evidence type="ECO:0000313" key="12">
    <source>
        <dbReference type="EMBL" id="CCG57646.1"/>
    </source>
</evidence>
<dbReference type="CDD" id="cd07805">
    <property type="entry name" value="ASKHA_NBD_FGGY_CvXK-like"/>
    <property type="match status" value="1"/>
</dbReference>
<evidence type="ECO:0000256" key="5">
    <source>
        <dbReference type="ARBA" id="ARBA00022777"/>
    </source>
</evidence>
<comment type="catalytic activity">
    <reaction evidence="9">
        <text>D-xylulose + ATP = D-xylulose 5-phosphate + ADP + H(+)</text>
        <dbReference type="Rhea" id="RHEA:10964"/>
        <dbReference type="ChEBI" id="CHEBI:15378"/>
        <dbReference type="ChEBI" id="CHEBI:17140"/>
        <dbReference type="ChEBI" id="CHEBI:30616"/>
        <dbReference type="ChEBI" id="CHEBI:57737"/>
        <dbReference type="ChEBI" id="CHEBI:456216"/>
        <dbReference type="EC" id="2.7.1.17"/>
    </reaction>
</comment>
<dbReference type="PATRIC" id="fig|1161918.5.peg.1698"/>
<feature type="domain" description="Carbohydrate kinase FGGY C-terminal" evidence="11">
    <location>
        <begin position="257"/>
        <end position="451"/>
    </location>
</feature>
<dbReference type="EC" id="2.7.1.17" evidence="9"/>
<dbReference type="HOGENOM" id="CLU_009281_3_0_12"/>
<dbReference type="InterPro" id="IPR018485">
    <property type="entry name" value="FGGY_C"/>
</dbReference>
<evidence type="ECO:0000256" key="2">
    <source>
        <dbReference type="ARBA" id="ARBA00022629"/>
    </source>
</evidence>
<dbReference type="Pfam" id="PF02782">
    <property type="entry name" value="FGGY_C"/>
    <property type="match status" value="1"/>
</dbReference>
<gene>
    <name evidence="12" type="primary">xylB1</name>
    <name evidence="9" type="synonym">xylB</name>
    <name evidence="12" type="ORF">WESB_2183</name>
</gene>
<keyword evidence="7 9" id="KW-0119">Carbohydrate metabolism</keyword>
<evidence type="ECO:0000256" key="1">
    <source>
        <dbReference type="ARBA" id="ARBA00009156"/>
    </source>
</evidence>
<dbReference type="AlphaFoldDB" id="K0JMN1"/>
<evidence type="ECO:0000259" key="10">
    <source>
        <dbReference type="Pfam" id="PF00370"/>
    </source>
</evidence>
<evidence type="ECO:0000256" key="3">
    <source>
        <dbReference type="ARBA" id="ARBA00022679"/>
    </source>
</evidence>
<dbReference type="KEGG" id="bpw:WESB_2183"/>
<dbReference type="RefSeq" id="WP_014933766.1">
    <property type="nucleotide sequence ID" value="NC_018604.1"/>
</dbReference>
<dbReference type="SUPFAM" id="SSF53067">
    <property type="entry name" value="Actin-like ATPase domain"/>
    <property type="match status" value="2"/>
</dbReference>
<dbReference type="EMBL" id="HE793032">
    <property type="protein sequence ID" value="CCG57646.1"/>
    <property type="molecule type" value="Genomic_DNA"/>
</dbReference>
<evidence type="ECO:0000256" key="7">
    <source>
        <dbReference type="ARBA" id="ARBA00023277"/>
    </source>
</evidence>
<dbReference type="Proteomes" id="UP000003759">
    <property type="component" value="Chromosome"/>
</dbReference>
<dbReference type="InterPro" id="IPR050406">
    <property type="entry name" value="FGGY_Carb_Kinase"/>
</dbReference>
<evidence type="ECO:0000256" key="9">
    <source>
        <dbReference type="RuleBase" id="RU364073"/>
    </source>
</evidence>
<protein>
    <recommendedName>
        <fullName evidence="9">Xylulose kinase</fullName>
        <shortName evidence="9">Xylulokinase</shortName>
        <ecNumber evidence="9">2.7.1.17</ecNumber>
    </recommendedName>
</protein>
<organism evidence="12 13">
    <name type="scientific">Brachyspira pilosicoli WesB</name>
    <dbReference type="NCBI Taxonomy" id="1161918"/>
    <lineage>
        <taxon>Bacteria</taxon>
        <taxon>Pseudomonadati</taxon>
        <taxon>Spirochaetota</taxon>
        <taxon>Spirochaetia</taxon>
        <taxon>Brachyspirales</taxon>
        <taxon>Brachyspiraceae</taxon>
        <taxon>Brachyspira</taxon>
    </lineage>
</organism>
<evidence type="ECO:0000256" key="8">
    <source>
        <dbReference type="RuleBase" id="RU003733"/>
    </source>
</evidence>
<dbReference type="NCBIfam" id="TIGR01312">
    <property type="entry name" value="XylB"/>
    <property type="match status" value="1"/>
</dbReference>
<evidence type="ECO:0000259" key="11">
    <source>
        <dbReference type="Pfam" id="PF02782"/>
    </source>
</evidence>
<dbReference type="InterPro" id="IPR000577">
    <property type="entry name" value="Carb_kinase_FGGY"/>
</dbReference>
<dbReference type="Gene3D" id="3.30.420.40">
    <property type="match status" value="2"/>
</dbReference>
<dbReference type="Pfam" id="PF00370">
    <property type="entry name" value="FGGY_N"/>
    <property type="match status" value="1"/>
</dbReference>
<sequence>MSKYILSHDLGTSGNKAVLYDVDGVLVKSLTVNYNVIYSNKNWAEQDPNEWWNAVCVSTKSLLQGINAKDVIAVSFSGQMMCCVCVDKNGNCIRNAIIWSDMRASKEEKHIRENISELDFYHITGHRISPSYGGQKFMWIKNNELDTYKNTFKILNAKDYIILKLTDKFGTEYTDASSTCLFDLNKLNWSEKLIDVMQIDYEKLPDLYKSTDIIGCVTEKASKETGLCKDTPVVLGGGDGVCSAVGTGCIKEGIAHSSMGTSSWISITSKEPIYDSDMRTFNWAHIVPGFVLPTGTMQCGGGAYSWVVDSLFKNENQLLKEKNINIYDILEKEIESSKPGSNGIIFLPYLIGERSPRWNPDAKGVFIGLKMENDRKDLVRSVLEGVIMNLAIVLDIFQSNNQNIKEIVVIGGGARTNIWLSIMSDIYGVDILKPNYLEEASSMGAAVTAGVGVGVYKDFDVINKFLEIKSVYKPNIENNKIYSKLRTIFDDSYNSLIKIFSSI</sequence>
<name>K0JMN1_BRAPL</name>